<name>A0A6J4JZY1_9PSEU</name>
<dbReference type="SMART" id="SM00422">
    <property type="entry name" value="HTH_MERR"/>
    <property type="match status" value="1"/>
</dbReference>
<dbReference type="Gene3D" id="1.10.1660.10">
    <property type="match status" value="1"/>
</dbReference>
<dbReference type="PANTHER" id="PTHR30204:SF93">
    <property type="entry name" value="HTH MERR-TYPE DOMAIN-CONTAINING PROTEIN"/>
    <property type="match status" value="1"/>
</dbReference>
<dbReference type="GO" id="GO:0003677">
    <property type="term" value="F:DNA binding"/>
    <property type="evidence" value="ECO:0007669"/>
    <property type="project" value="UniProtKB-KW"/>
</dbReference>
<reference evidence="3" key="1">
    <citation type="submission" date="2020-02" db="EMBL/GenBank/DDBJ databases">
        <authorList>
            <person name="Meier V. D."/>
        </authorList>
    </citation>
    <scope>NUCLEOTIDE SEQUENCE</scope>
    <source>
        <strain evidence="3">AVDCRST_MAG54</strain>
    </source>
</reference>
<keyword evidence="1" id="KW-0238">DNA-binding</keyword>
<gene>
    <name evidence="3" type="ORF">AVDCRST_MAG54-4522</name>
</gene>
<evidence type="ECO:0000313" key="3">
    <source>
        <dbReference type="EMBL" id="CAA9291930.1"/>
    </source>
</evidence>
<dbReference type="InterPro" id="IPR000551">
    <property type="entry name" value="MerR-type_HTH_dom"/>
</dbReference>
<dbReference type="InterPro" id="IPR009061">
    <property type="entry name" value="DNA-bd_dom_put_sf"/>
</dbReference>
<dbReference type="SUPFAM" id="SSF46955">
    <property type="entry name" value="Putative DNA-binding domain"/>
    <property type="match status" value="1"/>
</dbReference>
<dbReference type="PROSITE" id="PS50937">
    <property type="entry name" value="HTH_MERR_2"/>
    <property type="match status" value="1"/>
</dbReference>
<evidence type="ECO:0000256" key="1">
    <source>
        <dbReference type="ARBA" id="ARBA00023125"/>
    </source>
</evidence>
<organism evidence="3">
    <name type="scientific">uncultured Actinomycetospora sp</name>
    <dbReference type="NCBI Taxonomy" id="1135996"/>
    <lineage>
        <taxon>Bacteria</taxon>
        <taxon>Bacillati</taxon>
        <taxon>Actinomycetota</taxon>
        <taxon>Actinomycetes</taxon>
        <taxon>Pseudonocardiales</taxon>
        <taxon>Pseudonocardiaceae</taxon>
        <taxon>Actinomycetospora</taxon>
        <taxon>environmental samples</taxon>
    </lineage>
</organism>
<evidence type="ECO:0000259" key="2">
    <source>
        <dbReference type="PROSITE" id="PS50937"/>
    </source>
</evidence>
<accession>A0A6J4JZY1</accession>
<dbReference type="PRINTS" id="PR00040">
    <property type="entry name" value="HTHMERR"/>
</dbReference>
<proteinExistence type="predicted"/>
<dbReference type="Pfam" id="PF13411">
    <property type="entry name" value="MerR_1"/>
    <property type="match status" value="1"/>
</dbReference>
<dbReference type="AlphaFoldDB" id="A0A6J4JZY1"/>
<sequence>MTEARPLTISDLAARTGLRPDTVRYYERVGLMPEPRRTSGDHRRYDDLAVDRLQFIRGAQRLGLRLHDIRDLLAVRDTGECPCEPAEPLLRSRIAEIDAELDRLQHLRADLVAMADQLPSATCPDPVPGTWCPPDHRVTEGRCDACSI</sequence>
<dbReference type="GO" id="GO:0003700">
    <property type="term" value="F:DNA-binding transcription factor activity"/>
    <property type="evidence" value="ECO:0007669"/>
    <property type="project" value="InterPro"/>
</dbReference>
<feature type="domain" description="HTH merR-type" evidence="2">
    <location>
        <begin position="6"/>
        <end position="75"/>
    </location>
</feature>
<dbReference type="PANTHER" id="PTHR30204">
    <property type="entry name" value="REDOX-CYCLING DRUG-SENSING TRANSCRIPTIONAL ACTIVATOR SOXR"/>
    <property type="match status" value="1"/>
</dbReference>
<dbReference type="EMBL" id="CADCTH010000570">
    <property type="protein sequence ID" value="CAA9291930.1"/>
    <property type="molecule type" value="Genomic_DNA"/>
</dbReference>
<protein>
    <recommendedName>
        <fullName evidence="2">HTH merR-type domain-containing protein</fullName>
    </recommendedName>
</protein>
<dbReference type="InterPro" id="IPR047057">
    <property type="entry name" value="MerR_fam"/>
</dbReference>